<gene>
    <name evidence="1" type="ORF">FD01_GL001476</name>
</gene>
<dbReference type="RefSeq" id="WP_054717577.1">
    <property type="nucleotide sequence ID" value="NZ_AZEU01000176.1"/>
</dbReference>
<reference evidence="1 2" key="1">
    <citation type="journal article" date="2015" name="Genome Announc.">
        <title>Expanding the biotechnology potential of lactobacilli through comparative genomics of 213 strains and associated genera.</title>
        <authorList>
            <person name="Sun Z."/>
            <person name="Harris H.M."/>
            <person name="McCann A."/>
            <person name="Guo C."/>
            <person name="Argimon S."/>
            <person name="Zhang W."/>
            <person name="Yang X."/>
            <person name="Jeffery I.B."/>
            <person name="Cooney J.C."/>
            <person name="Kagawa T.F."/>
            <person name="Liu W."/>
            <person name="Song Y."/>
            <person name="Salvetti E."/>
            <person name="Wrobel A."/>
            <person name="Rasinkangas P."/>
            <person name="Parkhill J."/>
            <person name="Rea M.C."/>
            <person name="O'Sullivan O."/>
            <person name="Ritari J."/>
            <person name="Douillard F.P."/>
            <person name="Paul Ross R."/>
            <person name="Yang R."/>
            <person name="Briner A.E."/>
            <person name="Felis G.E."/>
            <person name="de Vos W.M."/>
            <person name="Barrangou R."/>
            <person name="Klaenhammer T.R."/>
            <person name="Caufield P.W."/>
            <person name="Cui Y."/>
            <person name="Zhang H."/>
            <person name="O'Toole P.W."/>
        </authorList>
    </citation>
    <scope>NUCLEOTIDE SEQUENCE [LARGE SCALE GENOMIC DNA]</scope>
    <source>
        <strain evidence="1 2">DSM 13343</strain>
    </source>
</reference>
<dbReference type="AlphaFoldDB" id="A0A0R1QMP0"/>
<dbReference type="PATRIC" id="fig|1423769.4.peg.1583"/>
<name>A0A0R1QMP0_9LACO</name>
<dbReference type="EMBL" id="AZEU01000176">
    <property type="protein sequence ID" value="KRL43940.1"/>
    <property type="molecule type" value="Genomic_DNA"/>
</dbReference>
<dbReference type="InterPro" id="IPR027417">
    <property type="entry name" value="P-loop_NTPase"/>
</dbReference>
<sequence length="189" mass="20733">MAIFQSQKSKHFEAALTNLFTPAGMYYIHFADAQALAKCFDTYAQAFIKNGATKNMAMISQKDAGIVPYLTVRSNILINGQHRPFALIPEALRKDTLFLDGDATQLSPAQSLYIQLFRGLMAGRQFLLMQDFPENMGAQETRLFLNSAQEAVAASGASLIILTTDMGLIQANPHTSWQVAPRLDDAATA</sequence>
<dbReference type="SUPFAM" id="SSF52540">
    <property type="entry name" value="P-loop containing nucleoside triphosphate hydrolases"/>
    <property type="match status" value="1"/>
</dbReference>
<evidence type="ECO:0000313" key="1">
    <source>
        <dbReference type="EMBL" id="KRL43940.1"/>
    </source>
</evidence>
<proteinExistence type="predicted"/>
<dbReference type="OrthoDB" id="2308800at2"/>
<keyword evidence="2" id="KW-1185">Reference proteome</keyword>
<dbReference type="Proteomes" id="UP000051790">
    <property type="component" value="Unassembled WGS sequence"/>
</dbReference>
<protein>
    <submittedName>
        <fullName evidence="1">Uncharacterized protein</fullName>
    </submittedName>
</protein>
<organism evidence="1 2">
    <name type="scientific">Lacticaseibacillus manihotivorans DSM 13343 = JCM 12514</name>
    <dbReference type="NCBI Taxonomy" id="1423769"/>
    <lineage>
        <taxon>Bacteria</taxon>
        <taxon>Bacillati</taxon>
        <taxon>Bacillota</taxon>
        <taxon>Bacilli</taxon>
        <taxon>Lactobacillales</taxon>
        <taxon>Lactobacillaceae</taxon>
        <taxon>Lacticaseibacillus</taxon>
    </lineage>
</organism>
<accession>A0A0R1QMP0</accession>
<comment type="caution">
    <text evidence="1">The sequence shown here is derived from an EMBL/GenBank/DDBJ whole genome shotgun (WGS) entry which is preliminary data.</text>
</comment>
<evidence type="ECO:0000313" key="2">
    <source>
        <dbReference type="Proteomes" id="UP000051790"/>
    </source>
</evidence>